<feature type="compositionally biased region" description="Low complexity" evidence="1">
    <location>
        <begin position="49"/>
        <end position="59"/>
    </location>
</feature>
<dbReference type="AlphaFoldDB" id="A0AAJ1TPW2"/>
<accession>A0AAJ1TPW2</accession>
<keyword evidence="2" id="KW-0732">Signal</keyword>
<name>A0AAJ1TPW2_9HYPH</name>
<protein>
    <submittedName>
        <fullName evidence="3">Uncharacterized protein</fullName>
    </submittedName>
</protein>
<feature type="compositionally biased region" description="Basic and acidic residues" evidence="1">
    <location>
        <begin position="90"/>
        <end position="102"/>
    </location>
</feature>
<organism evidence="3 4">
    <name type="scientific">Methylobacterium brachiatum</name>
    <dbReference type="NCBI Taxonomy" id="269660"/>
    <lineage>
        <taxon>Bacteria</taxon>
        <taxon>Pseudomonadati</taxon>
        <taxon>Pseudomonadota</taxon>
        <taxon>Alphaproteobacteria</taxon>
        <taxon>Hyphomicrobiales</taxon>
        <taxon>Methylobacteriaceae</taxon>
        <taxon>Methylobacterium</taxon>
    </lineage>
</organism>
<proteinExistence type="predicted"/>
<evidence type="ECO:0000256" key="1">
    <source>
        <dbReference type="SAM" id="MobiDB-lite"/>
    </source>
</evidence>
<dbReference type="EMBL" id="JAUSWL010000002">
    <property type="protein sequence ID" value="MDQ0542724.1"/>
    <property type="molecule type" value="Genomic_DNA"/>
</dbReference>
<comment type="caution">
    <text evidence="3">The sequence shown here is derived from an EMBL/GenBank/DDBJ whole genome shotgun (WGS) entry which is preliminary data.</text>
</comment>
<reference evidence="3" key="1">
    <citation type="submission" date="2023-07" db="EMBL/GenBank/DDBJ databases">
        <title>Genomic Encyclopedia of Type Strains, Phase IV (KMG-IV): sequencing the most valuable type-strain genomes for metagenomic binning, comparative biology and taxonomic classification.</title>
        <authorList>
            <person name="Goeker M."/>
        </authorList>
    </citation>
    <scope>NUCLEOTIDE SEQUENCE</scope>
    <source>
        <strain evidence="3">DSM 19569</strain>
    </source>
</reference>
<evidence type="ECO:0000313" key="4">
    <source>
        <dbReference type="Proteomes" id="UP001223420"/>
    </source>
</evidence>
<feature type="signal peptide" evidence="2">
    <location>
        <begin position="1"/>
        <end position="24"/>
    </location>
</feature>
<evidence type="ECO:0000256" key="2">
    <source>
        <dbReference type="SAM" id="SignalP"/>
    </source>
</evidence>
<gene>
    <name evidence="3" type="ORF">QO001_001642</name>
</gene>
<dbReference type="Proteomes" id="UP001223420">
    <property type="component" value="Unassembled WGS sequence"/>
</dbReference>
<feature type="region of interest" description="Disordered" evidence="1">
    <location>
        <begin position="45"/>
        <end position="102"/>
    </location>
</feature>
<evidence type="ECO:0000313" key="3">
    <source>
        <dbReference type="EMBL" id="MDQ0542724.1"/>
    </source>
</evidence>
<feature type="chain" id="PRO_5042589298" evidence="2">
    <location>
        <begin position="25"/>
        <end position="102"/>
    </location>
</feature>
<feature type="compositionally biased region" description="Polar residues" evidence="1">
    <location>
        <begin position="63"/>
        <end position="85"/>
    </location>
</feature>
<dbReference type="RefSeq" id="WP_043378310.1">
    <property type="nucleotide sequence ID" value="NZ_JAJALK010000003.1"/>
</dbReference>
<sequence>MFMRTMSAFTVAFALTATTLPAAAQQSRTFTAWGHEFVAPEIDPREITPAAPNGAGPAPLRSNGRTTAYTASSGQPATTASTARNPTRAIDVRGARFEVPAR</sequence>